<evidence type="ECO:0000313" key="3">
    <source>
        <dbReference type="Proteomes" id="UP001470023"/>
    </source>
</evidence>
<keyword evidence="1" id="KW-0812">Transmembrane</keyword>
<evidence type="ECO:0000313" key="2">
    <source>
        <dbReference type="EMBL" id="MER6433223.1"/>
    </source>
</evidence>
<keyword evidence="1" id="KW-0472">Membrane</keyword>
<name>A0ABV1UHN5_9ACTN</name>
<reference evidence="2 3" key="1">
    <citation type="submission" date="2024-06" db="EMBL/GenBank/DDBJ databases">
        <title>The Natural Products Discovery Center: Release of the First 8490 Sequenced Strains for Exploring Actinobacteria Biosynthetic Diversity.</title>
        <authorList>
            <person name="Kalkreuter E."/>
            <person name="Kautsar S.A."/>
            <person name="Yang D."/>
            <person name="Bader C.D."/>
            <person name="Teijaro C.N."/>
            <person name="Fluegel L."/>
            <person name="Davis C.M."/>
            <person name="Simpson J.R."/>
            <person name="Lauterbach L."/>
            <person name="Steele A.D."/>
            <person name="Gui C."/>
            <person name="Meng S."/>
            <person name="Li G."/>
            <person name="Viehrig K."/>
            <person name="Ye F."/>
            <person name="Su P."/>
            <person name="Kiefer A.F."/>
            <person name="Nichols A."/>
            <person name="Cepeda A.J."/>
            <person name="Yan W."/>
            <person name="Fan B."/>
            <person name="Jiang Y."/>
            <person name="Adhikari A."/>
            <person name="Zheng C.-J."/>
            <person name="Schuster L."/>
            <person name="Cowan T.M."/>
            <person name="Smanski M.J."/>
            <person name="Chevrette M.G."/>
            <person name="De Carvalho L.P.S."/>
            <person name="Shen B."/>
        </authorList>
    </citation>
    <scope>NUCLEOTIDE SEQUENCE [LARGE SCALE GENOMIC DNA]</scope>
    <source>
        <strain evidence="2 3">NPDC001166</strain>
    </source>
</reference>
<comment type="caution">
    <text evidence="2">The sequence shown here is derived from an EMBL/GenBank/DDBJ whole genome shotgun (WGS) entry which is preliminary data.</text>
</comment>
<feature type="transmembrane region" description="Helical" evidence="1">
    <location>
        <begin position="20"/>
        <end position="37"/>
    </location>
</feature>
<feature type="transmembrane region" description="Helical" evidence="1">
    <location>
        <begin position="49"/>
        <end position="71"/>
    </location>
</feature>
<feature type="transmembrane region" description="Helical" evidence="1">
    <location>
        <begin position="220"/>
        <end position="245"/>
    </location>
</feature>
<keyword evidence="3" id="KW-1185">Reference proteome</keyword>
<evidence type="ECO:0000256" key="1">
    <source>
        <dbReference type="SAM" id="Phobius"/>
    </source>
</evidence>
<sequence length="261" mass="28210">MRTQSDSRSVVSPPALKRVAVEVASTGGLGAALLAVGREVGDKHPVPQGTLLGLGAVFAGYGAIRGLWFLLNVVYRLGRSWSQAVLRRVTATVYRTDANDTATVNNAASDDAVRYGGRVVRTAALLLRRGHRATWAQDVVAMTAGSDGAGRLSQLVSLLVCIGKYPVDVARSWLEGLSATTSTLTGLRVDAGRLLHDLWAAVVSGLTAIKASAIRWWHEWWVALLLALFAAVVMEPVMYIVSYWLHHHGLVYPWEKLFPGE</sequence>
<protein>
    <submittedName>
        <fullName evidence="2">Uncharacterized protein</fullName>
    </submittedName>
</protein>
<accession>A0ABV1UHN5</accession>
<keyword evidence="1" id="KW-1133">Transmembrane helix</keyword>
<dbReference type="EMBL" id="JBEPAZ010000054">
    <property type="protein sequence ID" value="MER6433223.1"/>
    <property type="molecule type" value="Genomic_DNA"/>
</dbReference>
<dbReference type="Proteomes" id="UP001470023">
    <property type="component" value="Unassembled WGS sequence"/>
</dbReference>
<dbReference type="RefSeq" id="WP_352065478.1">
    <property type="nucleotide sequence ID" value="NZ_JBEPAZ010000054.1"/>
</dbReference>
<organism evidence="2 3">
    <name type="scientific">Streptomyces sp. 900105245</name>
    <dbReference type="NCBI Taxonomy" id="3154379"/>
    <lineage>
        <taxon>Bacteria</taxon>
        <taxon>Bacillati</taxon>
        <taxon>Actinomycetota</taxon>
        <taxon>Actinomycetes</taxon>
        <taxon>Kitasatosporales</taxon>
        <taxon>Streptomycetaceae</taxon>
        <taxon>Streptomyces</taxon>
    </lineage>
</organism>
<gene>
    <name evidence="2" type="ORF">ABT272_36695</name>
</gene>
<proteinExistence type="predicted"/>